<dbReference type="GO" id="GO:0051782">
    <property type="term" value="P:negative regulation of cell division"/>
    <property type="evidence" value="ECO:0007669"/>
    <property type="project" value="TreeGrafter"/>
</dbReference>
<comment type="caution">
    <text evidence="2">The sequence shown here is derived from an EMBL/GenBank/DDBJ whole genome shotgun (WGS) entry which is preliminary data.</text>
</comment>
<sequence length="351" mass="36136">MLAESALRAEVDRVAAAVGVRVVHAGSTPPVSRKTWSAAAAVLLDEAATGQCAHAALPRRPHVIVVTATEPAPATWAAAIEVGARHVFRLPSQERDLVRELADAGDAARDSGSRGEAIAVIGGRGGAGASLFAAALAQAATDPLLVDLDSWAGGIDLLMGCESTPGVRWPDLALQGGRLNWAAMRDALPRHRGVCMLSGTRREYEPDAKAVEAVIDAGRRGGATVVCDLPRRLTDAAQTALDAADLVVVISQCDVRACAATATIAAVIAGINPNVGLVVRGPSPGGLRAGEVAEIAAVPLLATMKPEPRLAEQLEHGGLRLRRRSALGAAARRVLAVLPARPPARVEGRVA</sequence>
<dbReference type="PANTHER" id="PTHR43384:SF11">
    <property type="entry name" value="SEPTUM SITE DETERMINING PROTEIN"/>
    <property type="match status" value="1"/>
</dbReference>
<keyword evidence="3" id="KW-1185">Reference proteome</keyword>
<dbReference type="PANTHER" id="PTHR43384">
    <property type="entry name" value="SEPTUM SITE-DETERMINING PROTEIN MIND HOMOLOG, CHLOROPLASTIC-RELATED"/>
    <property type="match status" value="1"/>
</dbReference>
<dbReference type="Pfam" id="PF26563">
    <property type="entry name" value="Rv3660c_N"/>
    <property type="match status" value="1"/>
</dbReference>
<organism evidence="2 3">
    <name type="scientific">Mycobacterium fragae</name>
    <dbReference type="NCBI Taxonomy" id="1260918"/>
    <lineage>
        <taxon>Bacteria</taxon>
        <taxon>Bacillati</taxon>
        <taxon>Actinomycetota</taxon>
        <taxon>Actinomycetes</taxon>
        <taxon>Mycobacteriales</taxon>
        <taxon>Mycobacteriaceae</taxon>
        <taxon>Mycobacterium</taxon>
    </lineage>
</organism>
<dbReference type="InterPro" id="IPR027417">
    <property type="entry name" value="P-loop_NTPase"/>
</dbReference>
<dbReference type="InterPro" id="IPR059050">
    <property type="entry name" value="Rv3660c_N"/>
</dbReference>
<reference evidence="2 3" key="1">
    <citation type="submission" date="2016-01" db="EMBL/GenBank/DDBJ databases">
        <title>The new phylogeny of the genus Mycobacterium.</title>
        <authorList>
            <person name="Tarcisio F."/>
            <person name="Conor M."/>
            <person name="Antonella G."/>
            <person name="Elisabetta G."/>
            <person name="Giulia F.S."/>
            <person name="Sara T."/>
            <person name="Anna F."/>
            <person name="Clotilde B."/>
            <person name="Roberto B."/>
            <person name="Veronica D.S."/>
            <person name="Fabio R."/>
            <person name="Monica P."/>
            <person name="Olivier J."/>
            <person name="Enrico T."/>
            <person name="Nicola S."/>
        </authorList>
    </citation>
    <scope>NUCLEOTIDE SEQUENCE [LARGE SCALE GENOMIC DNA]</scope>
    <source>
        <strain evidence="2 3">DSM 45731</strain>
    </source>
</reference>
<dbReference type="NCBIfam" id="TIGR03815">
    <property type="entry name" value="CpaE_hom_Actino"/>
    <property type="match status" value="1"/>
</dbReference>
<name>A0A1X1UHS6_9MYCO</name>
<evidence type="ECO:0000313" key="2">
    <source>
        <dbReference type="EMBL" id="ORV56400.1"/>
    </source>
</evidence>
<gene>
    <name evidence="2" type="ORF">AWC06_03645</name>
</gene>
<dbReference type="GO" id="GO:0005524">
    <property type="term" value="F:ATP binding"/>
    <property type="evidence" value="ECO:0007669"/>
    <property type="project" value="TreeGrafter"/>
</dbReference>
<evidence type="ECO:0000259" key="1">
    <source>
        <dbReference type="Pfam" id="PF26563"/>
    </source>
</evidence>
<dbReference type="SUPFAM" id="SSF52540">
    <property type="entry name" value="P-loop containing nucleoside triphosphate hydrolases"/>
    <property type="match status" value="1"/>
</dbReference>
<dbReference type="InterPro" id="IPR022521">
    <property type="entry name" value="Rv3660c"/>
</dbReference>
<evidence type="ECO:0000313" key="3">
    <source>
        <dbReference type="Proteomes" id="UP000194000"/>
    </source>
</evidence>
<proteinExistence type="predicted"/>
<feature type="domain" description="Rv3660c-like CheY-like N-terminal" evidence="1">
    <location>
        <begin position="2"/>
        <end position="108"/>
    </location>
</feature>
<dbReference type="Gene3D" id="3.40.50.300">
    <property type="entry name" value="P-loop containing nucleotide triphosphate hydrolases"/>
    <property type="match status" value="1"/>
</dbReference>
<dbReference type="GO" id="GO:0009898">
    <property type="term" value="C:cytoplasmic side of plasma membrane"/>
    <property type="evidence" value="ECO:0007669"/>
    <property type="project" value="TreeGrafter"/>
</dbReference>
<dbReference type="EMBL" id="LQOW01000033">
    <property type="protein sequence ID" value="ORV56400.1"/>
    <property type="molecule type" value="Genomic_DNA"/>
</dbReference>
<protein>
    <recommendedName>
        <fullName evidence="1">Rv3660c-like CheY-like N-terminal domain-containing protein</fullName>
    </recommendedName>
</protein>
<dbReference type="AlphaFoldDB" id="A0A1X1UHS6"/>
<dbReference type="Proteomes" id="UP000194000">
    <property type="component" value="Unassembled WGS sequence"/>
</dbReference>
<dbReference type="GO" id="GO:0005829">
    <property type="term" value="C:cytosol"/>
    <property type="evidence" value="ECO:0007669"/>
    <property type="project" value="TreeGrafter"/>
</dbReference>
<dbReference type="OrthoDB" id="3252838at2"/>
<accession>A0A1X1UHS6</accession>
<dbReference type="STRING" id="1260918.AWC06_03645"/>
<dbReference type="GO" id="GO:0016887">
    <property type="term" value="F:ATP hydrolysis activity"/>
    <property type="evidence" value="ECO:0007669"/>
    <property type="project" value="TreeGrafter"/>
</dbReference>
<dbReference type="InterPro" id="IPR050625">
    <property type="entry name" value="ParA/MinD_ATPase"/>
</dbReference>